<evidence type="ECO:0000313" key="1">
    <source>
        <dbReference type="EMBL" id="KAG0296690.1"/>
    </source>
</evidence>
<comment type="caution">
    <text evidence="1">The sequence shown here is derived from an EMBL/GenBank/DDBJ whole genome shotgun (WGS) entry which is preliminary data.</text>
</comment>
<name>A0A9P6UGU4_9FUNG</name>
<dbReference type="EMBL" id="JAAAIN010002118">
    <property type="protein sequence ID" value="KAG0296690.1"/>
    <property type="molecule type" value="Genomic_DNA"/>
</dbReference>
<gene>
    <name evidence="1" type="ORF">BGZ97_004469</name>
</gene>
<keyword evidence="2" id="KW-1185">Reference proteome</keyword>
<organism evidence="1 2">
    <name type="scientific">Linnemannia gamsii</name>
    <dbReference type="NCBI Taxonomy" id="64522"/>
    <lineage>
        <taxon>Eukaryota</taxon>
        <taxon>Fungi</taxon>
        <taxon>Fungi incertae sedis</taxon>
        <taxon>Mucoromycota</taxon>
        <taxon>Mortierellomycotina</taxon>
        <taxon>Mortierellomycetes</taxon>
        <taxon>Mortierellales</taxon>
        <taxon>Mortierellaceae</taxon>
        <taxon>Linnemannia</taxon>
    </lineage>
</organism>
<proteinExistence type="predicted"/>
<sequence length="322" mass="37943">MYRDVTEDDCMKFEKLLSKHEGTSATFIRRIWTDDQDLSLTRAQLENMKKFLIVMMYRSDFFRSQYFEERFDPFTEMSIHEHMEHNKISTMQAVWFENLKWLINASVENILKEYQEAMETRPSHSIEAVLKSRKGPIYAVELEEFGDIMAHSMVCIWEAPAGAEFILSEGCFGAFEGTLGFPIHRFFVISPRFAIVLVVEKHENLRDKEGRVWVSLFGDELHVHPETIYKKGPPPKDFDPAIHSTPKDVFKFQRIVIPKEEVYKVNGIVLDGRRQCLTYKSSASMYKSLCYYDKVKKNMFEIRNDYSILRRKLFSDLNRTHP</sequence>
<accession>A0A9P6UGU4</accession>
<dbReference type="InterPro" id="IPR025332">
    <property type="entry name" value="DUF4238"/>
</dbReference>
<dbReference type="Proteomes" id="UP000823405">
    <property type="component" value="Unassembled WGS sequence"/>
</dbReference>
<dbReference type="OrthoDB" id="5340163at2759"/>
<reference evidence="1" key="1">
    <citation type="journal article" date="2020" name="Fungal Divers.">
        <title>Resolving the Mortierellaceae phylogeny through synthesis of multi-gene phylogenetics and phylogenomics.</title>
        <authorList>
            <person name="Vandepol N."/>
            <person name="Liber J."/>
            <person name="Desiro A."/>
            <person name="Na H."/>
            <person name="Kennedy M."/>
            <person name="Barry K."/>
            <person name="Grigoriev I.V."/>
            <person name="Miller A.N."/>
            <person name="O'Donnell K."/>
            <person name="Stajich J.E."/>
            <person name="Bonito G."/>
        </authorList>
    </citation>
    <scope>NUCLEOTIDE SEQUENCE</scope>
    <source>
        <strain evidence="1">NVP60</strain>
    </source>
</reference>
<dbReference type="AlphaFoldDB" id="A0A9P6UGU4"/>
<evidence type="ECO:0000313" key="2">
    <source>
        <dbReference type="Proteomes" id="UP000823405"/>
    </source>
</evidence>
<protein>
    <submittedName>
        <fullName evidence="1">Uncharacterized protein</fullName>
    </submittedName>
</protein>
<dbReference type="Pfam" id="PF14022">
    <property type="entry name" value="DUF4238"/>
    <property type="match status" value="1"/>
</dbReference>